<dbReference type="PROSITE" id="PS01219">
    <property type="entry name" value="AMMONIUM_TRANSP"/>
    <property type="match status" value="1"/>
</dbReference>
<dbReference type="RefSeq" id="WP_132258822.1">
    <property type="nucleotide sequence ID" value="NZ_SLZQ01000006.1"/>
</dbReference>
<dbReference type="InterPro" id="IPR018047">
    <property type="entry name" value="Ammonium_transpt_CS"/>
</dbReference>
<dbReference type="PANTHER" id="PTHR43029:SF10">
    <property type="entry name" value="AMMONIUM TRANSPORTER MEP2"/>
    <property type="match status" value="1"/>
</dbReference>
<keyword evidence="6 10" id="KW-1133">Transmembrane helix</keyword>
<keyword evidence="14" id="KW-1185">Reference proteome</keyword>
<evidence type="ECO:0000313" key="13">
    <source>
        <dbReference type="EMBL" id="TCS36467.1"/>
    </source>
</evidence>
<comment type="subcellular location">
    <subcellularLocation>
        <location evidence="1 10">Cell membrane</location>
        <topology evidence="1 10">Multi-pass membrane protein</topology>
    </subcellularLocation>
</comment>
<dbReference type="NCBIfam" id="TIGR00836">
    <property type="entry name" value="amt"/>
    <property type="match status" value="1"/>
</dbReference>
<dbReference type="GO" id="GO:0008519">
    <property type="term" value="F:ammonium channel activity"/>
    <property type="evidence" value="ECO:0007669"/>
    <property type="project" value="InterPro"/>
</dbReference>
<dbReference type="FunFam" id="1.10.3430.10:FF:000007">
    <property type="entry name" value="Ammonium transporter"/>
    <property type="match status" value="1"/>
</dbReference>
<dbReference type="InterPro" id="IPR001905">
    <property type="entry name" value="Ammonium_transpt"/>
</dbReference>
<feature type="signal peptide" evidence="11">
    <location>
        <begin position="1"/>
        <end position="27"/>
    </location>
</feature>
<keyword evidence="5 10" id="KW-0812">Transmembrane</keyword>
<dbReference type="InterPro" id="IPR029020">
    <property type="entry name" value="Ammonium/urea_transptr"/>
</dbReference>
<feature type="transmembrane region" description="Helical" evidence="10">
    <location>
        <begin position="85"/>
        <end position="107"/>
    </location>
</feature>
<sequence length="446" mass="46298">MARRYTCTFLMLLASLANLAASLPAAAQQTSQVLTKPGLVDQASLSAGDTAWMLMSTALVILMTIPGLALFYAGMVRKKNVLGTMAHSFAACCIASVLWVVVGYSIAFTPGSLFIGGFDRVMLDGVAYLKEAGKVSIHPIAPTVPESVFLMFQMAFAIITPALITGAFAERMKFSALLIFTGLWSLLVYAPVAHWVWEPGGWLAARGVLDFAGGTVVHINAGVSGLVAAVMLGQRQGFGREPMPPHNLTFTVIGASLLWVGWFGFNAGSAVAADGRAGLAMLVTHLAAAVAALAWMVAEWVTRGKPSVLGMVSGAVAGLVAITPASGFVGVTGALVIGLVSGVACYWGATSLKSILRYDDSLDVFGVHAVGGIVGALLTGVFADRTIGGVDGAVDVQLVGVFVTVLYSAVATSLILWVIKLTIGLRVTPEAERAGLDISEHGEQIA</sequence>
<evidence type="ECO:0000256" key="6">
    <source>
        <dbReference type="ARBA" id="ARBA00022989"/>
    </source>
</evidence>
<evidence type="ECO:0000256" key="5">
    <source>
        <dbReference type="ARBA" id="ARBA00022692"/>
    </source>
</evidence>
<keyword evidence="7 10" id="KW-0472">Membrane</keyword>
<feature type="domain" description="Ammonium transporter AmtB-like" evidence="12">
    <location>
        <begin position="51"/>
        <end position="444"/>
    </location>
</feature>
<gene>
    <name evidence="13" type="ORF">EDC30_1066</name>
</gene>
<dbReference type="Proteomes" id="UP000295382">
    <property type="component" value="Unassembled WGS sequence"/>
</dbReference>
<comment type="similarity">
    <text evidence="2 10">Belongs to the ammonia transporter channel (TC 1.A.11.2) family.</text>
</comment>
<feature type="transmembrane region" description="Helical" evidence="10">
    <location>
        <begin position="246"/>
        <end position="265"/>
    </location>
</feature>
<evidence type="ECO:0000259" key="12">
    <source>
        <dbReference type="Pfam" id="PF00909"/>
    </source>
</evidence>
<evidence type="ECO:0000256" key="8">
    <source>
        <dbReference type="ARBA" id="ARBA00023177"/>
    </source>
</evidence>
<feature type="transmembrane region" description="Helical" evidence="10">
    <location>
        <begin position="51"/>
        <end position="73"/>
    </location>
</feature>
<feature type="transmembrane region" description="Helical" evidence="10">
    <location>
        <begin position="217"/>
        <end position="234"/>
    </location>
</feature>
<keyword evidence="8 10" id="KW-0924">Ammonia transport</keyword>
<evidence type="ECO:0000256" key="1">
    <source>
        <dbReference type="ARBA" id="ARBA00004651"/>
    </source>
</evidence>
<dbReference type="Gene3D" id="1.10.3430.10">
    <property type="entry name" value="Ammonium transporter AmtB like domains"/>
    <property type="match status" value="1"/>
</dbReference>
<organism evidence="13 14">
    <name type="scientific">Paucimonas lemoignei</name>
    <name type="common">Pseudomonas lemoignei</name>
    <dbReference type="NCBI Taxonomy" id="29443"/>
    <lineage>
        <taxon>Bacteria</taxon>
        <taxon>Pseudomonadati</taxon>
        <taxon>Pseudomonadota</taxon>
        <taxon>Betaproteobacteria</taxon>
        <taxon>Burkholderiales</taxon>
        <taxon>Burkholderiaceae</taxon>
        <taxon>Paucimonas</taxon>
    </lineage>
</organism>
<feature type="transmembrane region" description="Helical" evidence="10">
    <location>
        <begin position="277"/>
        <end position="296"/>
    </location>
</feature>
<evidence type="ECO:0000256" key="2">
    <source>
        <dbReference type="ARBA" id="ARBA00005887"/>
    </source>
</evidence>
<reference evidence="13 14" key="1">
    <citation type="submission" date="2019-03" db="EMBL/GenBank/DDBJ databases">
        <title>Genomic Encyclopedia of Type Strains, Phase IV (KMG-IV): sequencing the most valuable type-strain genomes for metagenomic binning, comparative biology and taxonomic classification.</title>
        <authorList>
            <person name="Goeker M."/>
        </authorList>
    </citation>
    <scope>NUCLEOTIDE SEQUENCE [LARGE SCALE GENOMIC DNA]</scope>
    <source>
        <strain evidence="13 14">DSM 7445</strain>
    </source>
</reference>
<comment type="caution">
    <text evidence="13">The sequence shown here is derived from an EMBL/GenBank/DDBJ whole genome shotgun (WGS) entry which is preliminary data.</text>
</comment>
<evidence type="ECO:0000256" key="4">
    <source>
        <dbReference type="ARBA" id="ARBA00022475"/>
    </source>
</evidence>
<evidence type="ECO:0000256" key="7">
    <source>
        <dbReference type="ARBA" id="ARBA00023136"/>
    </source>
</evidence>
<feature type="transmembrane region" description="Helical" evidence="10">
    <location>
        <begin position="331"/>
        <end position="349"/>
    </location>
</feature>
<dbReference type="GO" id="GO:0005886">
    <property type="term" value="C:plasma membrane"/>
    <property type="evidence" value="ECO:0007669"/>
    <property type="project" value="UniProtKB-SubCell"/>
</dbReference>
<feature type="transmembrane region" description="Helical" evidence="10">
    <location>
        <begin position="398"/>
        <end position="419"/>
    </location>
</feature>
<feature type="chain" id="PRO_5020345720" description="Ammonium transporter" evidence="11">
    <location>
        <begin position="28"/>
        <end position="446"/>
    </location>
</feature>
<protein>
    <recommendedName>
        <fullName evidence="9 10">Ammonium transporter</fullName>
    </recommendedName>
</protein>
<proteinExistence type="inferred from homology"/>
<dbReference type="PANTHER" id="PTHR43029">
    <property type="entry name" value="AMMONIUM TRANSPORTER MEP2"/>
    <property type="match status" value="1"/>
</dbReference>
<feature type="transmembrane region" description="Helical" evidence="10">
    <location>
        <begin position="176"/>
        <end position="197"/>
    </location>
</feature>
<accession>A0A4R3HTH2</accession>
<dbReference type="InterPro" id="IPR024041">
    <property type="entry name" value="NH4_transpt_AmtB-like_dom"/>
</dbReference>
<keyword evidence="11" id="KW-0732">Signal</keyword>
<dbReference type="OrthoDB" id="9814202at2"/>
<dbReference type="SUPFAM" id="SSF111352">
    <property type="entry name" value="Ammonium transporter"/>
    <property type="match status" value="1"/>
</dbReference>
<evidence type="ECO:0000256" key="10">
    <source>
        <dbReference type="RuleBase" id="RU362002"/>
    </source>
</evidence>
<feature type="transmembrane region" description="Helical" evidence="10">
    <location>
        <begin position="308"/>
        <end position="325"/>
    </location>
</feature>
<dbReference type="Pfam" id="PF00909">
    <property type="entry name" value="Ammonium_transp"/>
    <property type="match status" value="1"/>
</dbReference>
<evidence type="ECO:0000256" key="11">
    <source>
        <dbReference type="SAM" id="SignalP"/>
    </source>
</evidence>
<evidence type="ECO:0000256" key="3">
    <source>
        <dbReference type="ARBA" id="ARBA00022448"/>
    </source>
</evidence>
<evidence type="ECO:0000313" key="14">
    <source>
        <dbReference type="Proteomes" id="UP000295382"/>
    </source>
</evidence>
<name>A0A4R3HTH2_PAULE</name>
<dbReference type="EMBL" id="SLZQ01000006">
    <property type="protein sequence ID" value="TCS36467.1"/>
    <property type="molecule type" value="Genomic_DNA"/>
</dbReference>
<dbReference type="AlphaFoldDB" id="A0A4R3HTH2"/>
<feature type="transmembrane region" description="Helical" evidence="10">
    <location>
        <begin position="148"/>
        <end position="169"/>
    </location>
</feature>
<keyword evidence="3 10" id="KW-0813">Transport</keyword>
<keyword evidence="4" id="KW-1003">Cell membrane</keyword>
<evidence type="ECO:0000256" key="9">
    <source>
        <dbReference type="ARBA" id="ARBA00050025"/>
    </source>
</evidence>
<feature type="transmembrane region" description="Helical" evidence="10">
    <location>
        <begin position="361"/>
        <end position="383"/>
    </location>
</feature>